<dbReference type="SMART" id="SM00382">
    <property type="entry name" value="AAA"/>
    <property type="match status" value="1"/>
</dbReference>
<dbReference type="PANTHER" id="PTHR43335">
    <property type="entry name" value="ABC TRANSPORTER, ATP-BINDING PROTEIN"/>
    <property type="match status" value="1"/>
</dbReference>
<dbReference type="InterPro" id="IPR003593">
    <property type="entry name" value="AAA+_ATPase"/>
</dbReference>
<dbReference type="EMBL" id="BKZW01000002">
    <property type="protein sequence ID" value="GER90755.1"/>
    <property type="molecule type" value="Genomic_DNA"/>
</dbReference>
<dbReference type="InterPro" id="IPR017871">
    <property type="entry name" value="ABC_transporter-like_CS"/>
</dbReference>
<dbReference type="InterPro" id="IPR003439">
    <property type="entry name" value="ABC_transporter-like_ATP-bd"/>
</dbReference>
<dbReference type="Pfam" id="PF00005">
    <property type="entry name" value="ABC_tran"/>
    <property type="match status" value="1"/>
</dbReference>
<reference evidence="7 8" key="1">
    <citation type="submission" date="2019-10" db="EMBL/GenBank/DDBJ databases">
        <title>Dictyobacter vulcani sp. nov., within the class Ktedonobacteria, isolated from soil of volcanic Mt. Zao.</title>
        <authorList>
            <person name="Zheng Y."/>
            <person name="Wang C.M."/>
            <person name="Sakai Y."/>
            <person name="Abe K."/>
            <person name="Yokota A."/>
            <person name="Yabe S."/>
        </authorList>
    </citation>
    <scope>NUCLEOTIDE SEQUENCE [LARGE SCALE GENOMIC DNA]</scope>
    <source>
        <strain evidence="7 8">W12</strain>
    </source>
</reference>
<sequence length="348" mass="38678">MVEQRNVDPDSPCIIQTAGLTKAFGVRLAVDDLDLKVMRGDIFGFLGPNGSGKTTTIRMLLGLVRPTAGSIQLFGQEQSQHLSQLLPRIGAIIETPVFYPYLSGLDNLRVVALRSGIPAGSRCDARLDEILTLIDLSARAKDAYRKYSLGMKQRLALGAALLTDPELILLDEPTNGLDPAGVHEMRELIRCLPQMGKTVFLSSHLLYEIQLVCNRVAILNEGHLLYQSTVQELLQREAQIVVRMNTHTESEQTWAYLQHLSQQEASWLHDIKREQDAQGNEVFAINASSARSSEITALLAQKHLYVAEIYQRRENLEDLFLQLTNMQGPSSSTANVRAPEDAQLGLHK</sequence>
<evidence type="ECO:0000313" key="7">
    <source>
        <dbReference type="EMBL" id="GER90755.1"/>
    </source>
</evidence>
<keyword evidence="3" id="KW-0547">Nucleotide-binding</keyword>
<dbReference type="GO" id="GO:0005524">
    <property type="term" value="F:ATP binding"/>
    <property type="evidence" value="ECO:0007669"/>
    <property type="project" value="UniProtKB-KW"/>
</dbReference>
<dbReference type="PROSITE" id="PS00211">
    <property type="entry name" value="ABC_TRANSPORTER_1"/>
    <property type="match status" value="1"/>
</dbReference>
<evidence type="ECO:0000313" key="8">
    <source>
        <dbReference type="Proteomes" id="UP000326912"/>
    </source>
</evidence>
<dbReference type="GO" id="GO:0016887">
    <property type="term" value="F:ATP hydrolysis activity"/>
    <property type="evidence" value="ECO:0007669"/>
    <property type="project" value="InterPro"/>
</dbReference>
<organism evidence="7 8">
    <name type="scientific">Dictyobacter vulcani</name>
    <dbReference type="NCBI Taxonomy" id="2607529"/>
    <lineage>
        <taxon>Bacteria</taxon>
        <taxon>Bacillati</taxon>
        <taxon>Chloroflexota</taxon>
        <taxon>Ktedonobacteria</taxon>
        <taxon>Ktedonobacterales</taxon>
        <taxon>Dictyobacteraceae</taxon>
        <taxon>Dictyobacter</taxon>
    </lineage>
</organism>
<evidence type="ECO:0000256" key="2">
    <source>
        <dbReference type="ARBA" id="ARBA00022448"/>
    </source>
</evidence>
<dbReference type="PANTHER" id="PTHR43335:SF4">
    <property type="entry name" value="ABC TRANSPORTER, ATP-BINDING PROTEIN"/>
    <property type="match status" value="1"/>
</dbReference>
<evidence type="ECO:0000256" key="5">
    <source>
        <dbReference type="SAM" id="MobiDB-lite"/>
    </source>
</evidence>
<keyword evidence="2" id="KW-0813">Transport</keyword>
<proteinExistence type="inferred from homology"/>
<evidence type="ECO:0000256" key="3">
    <source>
        <dbReference type="ARBA" id="ARBA00022741"/>
    </source>
</evidence>
<dbReference type="AlphaFoldDB" id="A0A5J4KS76"/>
<feature type="region of interest" description="Disordered" evidence="5">
    <location>
        <begin position="327"/>
        <end position="348"/>
    </location>
</feature>
<feature type="domain" description="ABC transporter" evidence="6">
    <location>
        <begin position="15"/>
        <end position="246"/>
    </location>
</feature>
<dbReference type="RefSeq" id="WP_198925490.1">
    <property type="nucleotide sequence ID" value="NZ_BKZW01000002.1"/>
</dbReference>
<dbReference type="Gene3D" id="3.40.50.300">
    <property type="entry name" value="P-loop containing nucleotide triphosphate hydrolases"/>
    <property type="match status" value="1"/>
</dbReference>
<dbReference type="CDD" id="cd03268">
    <property type="entry name" value="ABC_BcrA_bacitracin_resist"/>
    <property type="match status" value="1"/>
</dbReference>
<name>A0A5J4KS76_9CHLR</name>
<protein>
    <submittedName>
        <fullName evidence="7">ABC transporter ATP-binding protein</fullName>
    </submittedName>
</protein>
<dbReference type="InterPro" id="IPR027417">
    <property type="entry name" value="P-loop_NTPase"/>
</dbReference>
<keyword evidence="4 7" id="KW-0067">ATP-binding</keyword>
<dbReference type="PROSITE" id="PS50893">
    <property type="entry name" value="ABC_TRANSPORTER_2"/>
    <property type="match status" value="1"/>
</dbReference>
<evidence type="ECO:0000256" key="4">
    <source>
        <dbReference type="ARBA" id="ARBA00022840"/>
    </source>
</evidence>
<evidence type="ECO:0000259" key="6">
    <source>
        <dbReference type="PROSITE" id="PS50893"/>
    </source>
</evidence>
<keyword evidence="8" id="KW-1185">Reference proteome</keyword>
<gene>
    <name evidence="7" type="ORF">KDW_49170</name>
</gene>
<comment type="caution">
    <text evidence="7">The sequence shown here is derived from an EMBL/GenBank/DDBJ whole genome shotgun (WGS) entry which is preliminary data.</text>
</comment>
<dbReference type="Proteomes" id="UP000326912">
    <property type="component" value="Unassembled WGS sequence"/>
</dbReference>
<evidence type="ECO:0000256" key="1">
    <source>
        <dbReference type="ARBA" id="ARBA00005417"/>
    </source>
</evidence>
<accession>A0A5J4KS76</accession>
<comment type="similarity">
    <text evidence="1">Belongs to the ABC transporter superfamily.</text>
</comment>
<dbReference type="SUPFAM" id="SSF52540">
    <property type="entry name" value="P-loop containing nucleoside triphosphate hydrolases"/>
    <property type="match status" value="1"/>
</dbReference>